<organism evidence="2 3">
    <name type="scientific">Halorussus gelatinilyticus</name>
    <dbReference type="NCBI Taxonomy" id="2937524"/>
    <lineage>
        <taxon>Archaea</taxon>
        <taxon>Methanobacteriati</taxon>
        <taxon>Methanobacteriota</taxon>
        <taxon>Stenosarchaea group</taxon>
        <taxon>Halobacteria</taxon>
        <taxon>Halobacteriales</taxon>
        <taxon>Haladaptataceae</taxon>
        <taxon>Halorussus</taxon>
    </lineage>
</organism>
<dbReference type="Proteomes" id="UP000830434">
    <property type="component" value="Chromosome"/>
</dbReference>
<reference evidence="2" key="1">
    <citation type="submission" date="2022-04" db="EMBL/GenBank/DDBJ databases">
        <title>Diverse halophilic archaea isolated from saline environments.</title>
        <authorList>
            <person name="Cui H.-L."/>
        </authorList>
    </citation>
    <scope>NUCLEOTIDE SEQUENCE</scope>
    <source>
        <strain evidence="2">XZYJT40</strain>
    </source>
</reference>
<dbReference type="KEGG" id="haxz:M0R88_09030"/>
<keyword evidence="3" id="KW-1185">Reference proteome</keyword>
<feature type="transmembrane region" description="Helical" evidence="1">
    <location>
        <begin position="57"/>
        <end position="78"/>
    </location>
</feature>
<evidence type="ECO:0000256" key="1">
    <source>
        <dbReference type="SAM" id="Phobius"/>
    </source>
</evidence>
<evidence type="ECO:0000313" key="2">
    <source>
        <dbReference type="EMBL" id="UPW02222.1"/>
    </source>
</evidence>
<proteinExistence type="predicted"/>
<keyword evidence="1" id="KW-0472">Membrane</keyword>
<sequence>MVELGRLLSRENLDRMEILGAVCLSLLFVAPVVYYVLNYVASYLLGALGVATPTPFYLAGLILVGSVVVSIWSAFEIVERYYA</sequence>
<feature type="transmembrane region" description="Helical" evidence="1">
    <location>
        <begin position="18"/>
        <end position="37"/>
    </location>
</feature>
<keyword evidence="1" id="KW-0812">Transmembrane</keyword>
<dbReference type="RefSeq" id="WP_248656606.1">
    <property type="nucleotide sequence ID" value="NZ_CP096658.1"/>
</dbReference>
<dbReference type="EMBL" id="CP096658">
    <property type="protein sequence ID" value="UPW02222.1"/>
    <property type="molecule type" value="Genomic_DNA"/>
</dbReference>
<gene>
    <name evidence="2" type="ORF">M0R88_09030</name>
</gene>
<evidence type="ECO:0000313" key="3">
    <source>
        <dbReference type="Proteomes" id="UP000830434"/>
    </source>
</evidence>
<name>A0A8U0IP30_9EURY</name>
<protein>
    <submittedName>
        <fullName evidence="2">Uncharacterized protein</fullName>
    </submittedName>
</protein>
<dbReference type="AlphaFoldDB" id="A0A8U0IP30"/>
<accession>A0A8U0IP30</accession>
<keyword evidence="1" id="KW-1133">Transmembrane helix</keyword>
<dbReference type="GeneID" id="72189995"/>